<dbReference type="RefSeq" id="WP_183971718.1">
    <property type="nucleotide sequence ID" value="NZ_JACIBY010000001.1"/>
</dbReference>
<feature type="transmembrane region" description="Helical" evidence="1">
    <location>
        <begin position="140"/>
        <end position="165"/>
    </location>
</feature>
<protein>
    <recommendedName>
        <fullName evidence="4">DUF4199 domain-containing protein</fullName>
    </recommendedName>
</protein>
<dbReference type="Proteomes" id="UP000541352">
    <property type="component" value="Unassembled WGS sequence"/>
</dbReference>
<keyword evidence="1" id="KW-1133">Transmembrane helix</keyword>
<reference evidence="2 3" key="1">
    <citation type="submission" date="2020-08" db="EMBL/GenBank/DDBJ databases">
        <title>Genomic Encyclopedia of Type Strains, Phase IV (KMG-IV): sequencing the most valuable type-strain genomes for metagenomic binning, comparative biology and taxonomic classification.</title>
        <authorList>
            <person name="Goeker M."/>
        </authorList>
    </citation>
    <scope>NUCLEOTIDE SEQUENCE [LARGE SCALE GENOMIC DNA]</scope>
    <source>
        <strain evidence="2 3">DSM 17976</strain>
    </source>
</reference>
<keyword evidence="1" id="KW-0812">Transmembrane</keyword>
<keyword evidence="1" id="KW-0472">Membrane</keyword>
<evidence type="ECO:0000313" key="3">
    <source>
        <dbReference type="Proteomes" id="UP000541352"/>
    </source>
</evidence>
<keyword evidence="3" id="KW-1185">Reference proteome</keyword>
<organism evidence="2 3">
    <name type="scientific">Runella defluvii</name>
    <dbReference type="NCBI Taxonomy" id="370973"/>
    <lineage>
        <taxon>Bacteria</taxon>
        <taxon>Pseudomonadati</taxon>
        <taxon>Bacteroidota</taxon>
        <taxon>Cytophagia</taxon>
        <taxon>Cytophagales</taxon>
        <taxon>Spirosomataceae</taxon>
        <taxon>Runella</taxon>
    </lineage>
</organism>
<dbReference type="Pfam" id="PF13858">
    <property type="entry name" value="DUF4199"/>
    <property type="match status" value="1"/>
</dbReference>
<dbReference type="EMBL" id="JACIBY010000001">
    <property type="protein sequence ID" value="MBB3836978.1"/>
    <property type="molecule type" value="Genomic_DNA"/>
</dbReference>
<dbReference type="InterPro" id="IPR025250">
    <property type="entry name" value="DUF4199"/>
</dbReference>
<name>A0A7W5ZHK8_9BACT</name>
<feature type="transmembrane region" description="Helical" evidence="1">
    <location>
        <begin position="76"/>
        <end position="97"/>
    </location>
</feature>
<gene>
    <name evidence="2" type="ORF">FHS57_000960</name>
</gene>
<feature type="transmembrane region" description="Helical" evidence="1">
    <location>
        <begin position="39"/>
        <end position="55"/>
    </location>
</feature>
<evidence type="ECO:0000256" key="1">
    <source>
        <dbReference type="SAM" id="Phobius"/>
    </source>
</evidence>
<accession>A0A7W5ZHK8</accession>
<dbReference type="AlphaFoldDB" id="A0A7W5ZHK8"/>
<comment type="caution">
    <text evidence="2">The sequence shown here is derived from an EMBL/GenBank/DDBJ whole genome shotgun (WGS) entry which is preliminary data.</text>
</comment>
<evidence type="ECO:0000313" key="2">
    <source>
        <dbReference type="EMBL" id="MBB3836978.1"/>
    </source>
</evidence>
<sequence length="175" mass="19993">MKRYILIFGLVLGTILCANMVYMVNLCYTNPDFSGNELMGYAAMVLIFSLIFFGVRNYRNKELGGHISFGQAFKTGAFIALIGSTMYVFVWLFYYYLFVPDYLDIYIKHVLKEVAQTDTAALAAKTKEMEEFKEMYKSPLYVTLITYTEVLPVGLIVALVSALILKRKNKAEVYL</sequence>
<proteinExistence type="predicted"/>
<evidence type="ECO:0008006" key="4">
    <source>
        <dbReference type="Google" id="ProtNLM"/>
    </source>
</evidence>